<dbReference type="AlphaFoldDB" id="X1PUS1"/>
<dbReference type="PANTHER" id="PTHR43790">
    <property type="entry name" value="CARBOHYDRATE TRANSPORT ATP-BINDING PROTEIN MG119-RELATED"/>
    <property type="match status" value="1"/>
</dbReference>
<protein>
    <recommendedName>
        <fullName evidence="3">ABC transporter domain-containing protein</fullName>
    </recommendedName>
</protein>
<dbReference type="CDD" id="cd03215">
    <property type="entry name" value="ABC_Carb_Monos_II"/>
    <property type="match status" value="1"/>
</dbReference>
<dbReference type="PROSITE" id="PS50893">
    <property type="entry name" value="ABC_TRANSPORTER_2"/>
    <property type="match status" value="1"/>
</dbReference>
<gene>
    <name evidence="4" type="ORF">S12H4_04508</name>
</gene>
<dbReference type="InterPro" id="IPR017871">
    <property type="entry name" value="ABC_transporter-like_CS"/>
</dbReference>
<reference evidence="4" key="1">
    <citation type="journal article" date="2014" name="Front. Microbiol.">
        <title>High frequency of phylogenetically diverse reductive dehalogenase-homologous genes in deep subseafloor sedimentary metagenomes.</title>
        <authorList>
            <person name="Kawai M."/>
            <person name="Futagami T."/>
            <person name="Toyoda A."/>
            <person name="Takaki Y."/>
            <person name="Nishi S."/>
            <person name="Hori S."/>
            <person name="Arai W."/>
            <person name="Tsubouchi T."/>
            <person name="Morono Y."/>
            <person name="Uchiyama I."/>
            <person name="Ito T."/>
            <person name="Fujiyama A."/>
            <person name="Inagaki F."/>
            <person name="Takami H."/>
        </authorList>
    </citation>
    <scope>NUCLEOTIDE SEQUENCE</scope>
    <source>
        <strain evidence="4">Expedition CK06-06</strain>
    </source>
</reference>
<dbReference type="Pfam" id="PF00005">
    <property type="entry name" value="ABC_tran"/>
    <property type="match status" value="1"/>
</dbReference>
<evidence type="ECO:0000313" key="4">
    <source>
        <dbReference type="EMBL" id="GAI59578.1"/>
    </source>
</evidence>
<feature type="domain" description="ABC transporter" evidence="3">
    <location>
        <begin position="48"/>
        <end position="292"/>
    </location>
</feature>
<dbReference type="GO" id="GO:0005524">
    <property type="term" value="F:ATP binding"/>
    <property type="evidence" value="ECO:0007669"/>
    <property type="project" value="UniProtKB-KW"/>
</dbReference>
<evidence type="ECO:0000256" key="2">
    <source>
        <dbReference type="ARBA" id="ARBA00022840"/>
    </source>
</evidence>
<organism evidence="4">
    <name type="scientific">marine sediment metagenome</name>
    <dbReference type="NCBI Taxonomy" id="412755"/>
    <lineage>
        <taxon>unclassified sequences</taxon>
        <taxon>metagenomes</taxon>
        <taxon>ecological metagenomes</taxon>
    </lineage>
</organism>
<evidence type="ECO:0000259" key="3">
    <source>
        <dbReference type="PROSITE" id="PS50893"/>
    </source>
</evidence>
<keyword evidence="1" id="KW-0547">Nucleotide-binding</keyword>
<dbReference type="InterPro" id="IPR027417">
    <property type="entry name" value="P-loop_NTPase"/>
</dbReference>
<keyword evidence="2" id="KW-0067">ATP-binding</keyword>
<dbReference type="SUPFAM" id="SSF52540">
    <property type="entry name" value="P-loop containing nucleoside triphosphate hydrolases"/>
    <property type="match status" value="1"/>
</dbReference>
<dbReference type="GO" id="GO:0016887">
    <property type="term" value="F:ATP hydrolysis activity"/>
    <property type="evidence" value="ECO:0007669"/>
    <property type="project" value="InterPro"/>
</dbReference>
<dbReference type="Gene3D" id="3.40.50.300">
    <property type="entry name" value="P-loop containing nucleotide triphosphate hydrolases"/>
    <property type="match status" value="1"/>
</dbReference>
<dbReference type="PROSITE" id="PS00211">
    <property type="entry name" value="ABC_TRANSPORTER_1"/>
    <property type="match status" value="1"/>
</dbReference>
<proteinExistence type="predicted"/>
<dbReference type="InterPro" id="IPR050107">
    <property type="entry name" value="ABC_carbohydrate_import_ATPase"/>
</dbReference>
<dbReference type="PANTHER" id="PTHR43790:SF4">
    <property type="entry name" value="GUANOSINE IMPORT ATP-BINDING PROTEIN NUPO"/>
    <property type="match status" value="1"/>
</dbReference>
<comment type="caution">
    <text evidence="4">The sequence shown here is derived from an EMBL/GenBank/DDBJ whole genome shotgun (WGS) entry which is preliminary data.</text>
</comment>
<name>X1PUS1_9ZZZZ</name>
<dbReference type="EMBL" id="BARW01001399">
    <property type="protein sequence ID" value="GAI59578.1"/>
    <property type="molecule type" value="Genomic_DNA"/>
</dbReference>
<sequence>MRHGRVTGQLMRAEASEDKIIEMMFGETKIKQVERIVKAGTTSLKPLLEIKMASTKAQGFSVGLKDIDLNIFQGEIVGVAGVSGNGQKELGDLILGLLKCEEGHKFLFGKNATHWPIGRVRKEGTAFIPENPLSMAAVPNMTSQENMAVNNTRKYSRRHGLFIDLDTALADLEQSFENLGLTAPPFLCPIKILSGGNIQRVIIARELAQSAELIVAFYPTKGLDVLSTTAIRQVLMRFRDSGCGIILISDDLEELFSMSDRLIVLYQGKMVGHFKPEETNVVDIGHLMTGTRG</sequence>
<dbReference type="InterPro" id="IPR003439">
    <property type="entry name" value="ABC_transporter-like_ATP-bd"/>
</dbReference>
<accession>X1PUS1</accession>
<evidence type="ECO:0000256" key="1">
    <source>
        <dbReference type="ARBA" id="ARBA00022741"/>
    </source>
</evidence>